<dbReference type="Gene3D" id="2.130.10.10">
    <property type="entry name" value="YVTN repeat-like/Quinoprotein amine dehydrogenase"/>
    <property type="match status" value="1"/>
</dbReference>
<reference evidence="8" key="1">
    <citation type="submission" date="2024-05" db="EMBL/GenBank/DDBJ databases">
        <title>Genome sequencing of novel strain.</title>
        <authorList>
            <person name="Ganbat D."/>
            <person name="Ganbat S."/>
            <person name="Lee S.-J."/>
        </authorList>
    </citation>
    <scope>NUCLEOTIDE SEQUENCE</scope>
    <source>
        <strain evidence="8">SMD15-11</strain>
    </source>
</reference>
<dbReference type="Pfam" id="PF05567">
    <property type="entry name" value="T4P_PilY1"/>
    <property type="match status" value="1"/>
</dbReference>
<dbReference type="KEGG" id="tcd:AAIA72_07920"/>
<evidence type="ECO:0000256" key="4">
    <source>
        <dbReference type="ARBA" id="ARBA00022723"/>
    </source>
</evidence>
<evidence type="ECO:0000256" key="3">
    <source>
        <dbReference type="ARBA" id="ARBA00022558"/>
    </source>
</evidence>
<evidence type="ECO:0000256" key="5">
    <source>
        <dbReference type="ARBA" id="ARBA00022837"/>
    </source>
</evidence>
<feature type="domain" description="PilY1 beta-propeller" evidence="7">
    <location>
        <begin position="306"/>
        <end position="674"/>
    </location>
</feature>
<comment type="similarity">
    <text evidence="2">Belongs to the PilY1 family.</text>
</comment>
<evidence type="ECO:0000256" key="1">
    <source>
        <dbReference type="ARBA" id="ARBA00004561"/>
    </source>
</evidence>
<name>A0AB39V030_9GAMM</name>
<evidence type="ECO:0000256" key="2">
    <source>
        <dbReference type="ARBA" id="ARBA00008387"/>
    </source>
</evidence>
<dbReference type="RefSeq" id="WP_369602864.1">
    <property type="nucleotide sequence ID" value="NZ_CP154858.1"/>
</dbReference>
<evidence type="ECO:0000259" key="7">
    <source>
        <dbReference type="Pfam" id="PF05567"/>
    </source>
</evidence>
<dbReference type="SUPFAM" id="SSF50998">
    <property type="entry name" value="Quinoprotein alcohol dehydrogenase-like"/>
    <property type="match status" value="1"/>
</dbReference>
<dbReference type="InterPro" id="IPR008707">
    <property type="entry name" value="B-propeller_PilY1"/>
</dbReference>
<dbReference type="EMBL" id="CP154858">
    <property type="protein sequence ID" value="XDT73886.1"/>
    <property type="molecule type" value="Genomic_DNA"/>
</dbReference>
<keyword evidence="4" id="KW-0479">Metal-binding</keyword>
<dbReference type="AlphaFoldDB" id="A0AB39V030"/>
<proteinExistence type="inferred from homology"/>
<evidence type="ECO:0000313" key="8">
    <source>
        <dbReference type="EMBL" id="XDT73886.1"/>
    </source>
</evidence>
<protein>
    <submittedName>
        <fullName evidence="8">PilC/PilY family type IV pilus protein</fullName>
    </submittedName>
</protein>
<keyword evidence="3" id="KW-1029">Fimbrium biogenesis</keyword>
<evidence type="ECO:0000256" key="6">
    <source>
        <dbReference type="ARBA" id="ARBA00023263"/>
    </source>
</evidence>
<dbReference type="GO" id="GO:0046872">
    <property type="term" value="F:metal ion binding"/>
    <property type="evidence" value="ECO:0007669"/>
    <property type="project" value="UniProtKB-KW"/>
</dbReference>
<accession>A0AB39V030</accession>
<keyword evidence="5" id="KW-0106">Calcium</keyword>
<organism evidence="8">
    <name type="scientific">Thermohahella caldifontis</name>
    <dbReference type="NCBI Taxonomy" id="3142973"/>
    <lineage>
        <taxon>Bacteria</taxon>
        <taxon>Pseudomonadati</taxon>
        <taxon>Pseudomonadota</taxon>
        <taxon>Gammaproteobacteria</taxon>
        <taxon>Oceanospirillales</taxon>
        <taxon>Hahellaceae</taxon>
        <taxon>Thermohahella</taxon>
    </lineage>
</organism>
<dbReference type="InterPro" id="IPR015943">
    <property type="entry name" value="WD40/YVTN_repeat-like_dom_sf"/>
</dbReference>
<dbReference type="InterPro" id="IPR011047">
    <property type="entry name" value="Quinoprotein_ADH-like_sf"/>
</dbReference>
<keyword evidence="6" id="KW-0281">Fimbrium</keyword>
<sequence length="723" mass="78135">MDAIARYSYTLTSDDKVEVKVESLYAAGSIDQHMGYVISGTSRDGIYLVVKDRNGGDIKYFLDTPAGVWAGEDRGESLLGLTDTRTFAPGFTTGATLLKNPLWYAAKWGGFQDENKNGIPEAAEWDADGDGNPDNYFPVTNALNLGPQLEKAFDEILARGGSSASVTVNAGELTTGSLLFRALFDAANWTGQLKAFPVKADGSLDAAIWDAADKIDAQFRDKPASRNVITQRLDNEKGVSFAWPSDPASPLTTEPDAALAAKLVTGVTSGSDAYGKALVAYFRGDTSEESGQNGATYLFRERASLLGDIVHSDPLFVGAPAFFYPDVWPAGSPENQSDAETYSAYQAAVKDRTPMLYFGANDGMLHAVAATADATGGQERLAFVPPTVFDRLQDLARPGYQHQYFVDGKVTYGDAFFTADKKWHTLLVAGLGKGGQVFYGLDISDPDGLDRSDLAFSEANAGKLVKWRFDDSDDPDMGYSYGEASVVRLHNGKWAVVFGNGYNNTAPDDHVSSTGNAVLYVMEAETGKLIRKFDTGQGMSADPLGASRPNGLAAPMVVDTDGDMIADAIYAGDLFGNLWKVDVSSADEKDWDFAYKSFGQPAPLFVAKDASGTRQPVTSRVRVGRHPNTPTGSDVLVFFGTGKYLETDDKDVSLTGQPQTFYAVWDNGSDTVTRNELLQQEIDKALTVSGRPYRIVTENPIDWNVHKGWYLDLGTRVPRRASG</sequence>
<dbReference type="GO" id="GO:0009289">
    <property type="term" value="C:pilus"/>
    <property type="evidence" value="ECO:0007669"/>
    <property type="project" value="UniProtKB-SubCell"/>
</dbReference>
<gene>
    <name evidence="8" type="ORF">AAIA72_07920</name>
</gene>
<comment type="subcellular location">
    <subcellularLocation>
        <location evidence="1">Fimbrium</location>
    </subcellularLocation>
</comment>